<feature type="transmembrane region" description="Helical" evidence="1">
    <location>
        <begin position="233"/>
        <end position="252"/>
    </location>
</feature>
<keyword evidence="3" id="KW-1185">Reference proteome</keyword>
<dbReference type="PANTHER" id="PTHR31410:SF1">
    <property type="entry name" value="POST-GPI ATTACHMENT TO PROTEINS FACTOR 4"/>
    <property type="match status" value="1"/>
</dbReference>
<evidence type="ECO:0000256" key="1">
    <source>
        <dbReference type="SAM" id="Phobius"/>
    </source>
</evidence>
<evidence type="ECO:0000313" key="2">
    <source>
        <dbReference type="EMBL" id="KEQ68078.1"/>
    </source>
</evidence>
<name>A0A074W5E7_9PEZI</name>
<gene>
    <name evidence="2" type="ORF">M436DRAFT_77137</name>
</gene>
<protein>
    <recommendedName>
        <fullName evidence="4">Integral membrane protein</fullName>
    </recommendedName>
</protein>
<dbReference type="InterPro" id="IPR029675">
    <property type="entry name" value="PGAP4"/>
</dbReference>
<dbReference type="RefSeq" id="XP_013422270.1">
    <property type="nucleotide sequence ID" value="XM_013566816.1"/>
</dbReference>
<keyword evidence="1" id="KW-1133">Transmembrane helix</keyword>
<feature type="transmembrane region" description="Helical" evidence="1">
    <location>
        <begin position="264"/>
        <end position="284"/>
    </location>
</feature>
<reference evidence="2 3" key="1">
    <citation type="journal article" date="2014" name="BMC Genomics">
        <title>Genome sequencing of four Aureobasidium pullulans varieties: biotechnological potential, stress tolerance, and description of new species.</title>
        <authorList>
            <person name="Gostin Ar C."/>
            <person name="Ohm R.A."/>
            <person name="Kogej T."/>
            <person name="Sonjak S."/>
            <person name="Turk M."/>
            <person name="Zajc J."/>
            <person name="Zalar P."/>
            <person name="Grube M."/>
            <person name="Sun H."/>
            <person name="Han J."/>
            <person name="Sharma A."/>
            <person name="Chiniquy J."/>
            <person name="Ngan C.Y."/>
            <person name="Lipzen A."/>
            <person name="Barry K."/>
            <person name="Grigoriev I.V."/>
            <person name="Gunde-Cimerman N."/>
        </authorList>
    </citation>
    <scope>NUCLEOTIDE SEQUENCE [LARGE SCALE GENOMIC DNA]</scope>
    <source>
        <strain evidence="2 3">CBS 147.97</strain>
    </source>
</reference>
<evidence type="ECO:0000313" key="3">
    <source>
        <dbReference type="Proteomes" id="UP000027730"/>
    </source>
</evidence>
<dbReference type="CDD" id="cd22189">
    <property type="entry name" value="PGAP4-like_fungal"/>
    <property type="match status" value="1"/>
</dbReference>
<dbReference type="GeneID" id="25415980"/>
<dbReference type="PANTHER" id="PTHR31410">
    <property type="entry name" value="TRANSMEMBRANE PROTEIN 246"/>
    <property type="match status" value="1"/>
</dbReference>
<dbReference type="GO" id="GO:0006506">
    <property type="term" value="P:GPI anchor biosynthetic process"/>
    <property type="evidence" value="ECO:0007669"/>
    <property type="project" value="InterPro"/>
</dbReference>
<accession>A0A074W5E7</accession>
<organism evidence="2 3">
    <name type="scientific">Aureobasidium namibiae CBS 147.97</name>
    <dbReference type="NCBI Taxonomy" id="1043004"/>
    <lineage>
        <taxon>Eukaryota</taxon>
        <taxon>Fungi</taxon>
        <taxon>Dikarya</taxon>
        <taxon>Ascomycota</taxon>
        <taxon>Pezizomycotina</taxon>
        <taxon>Dothideomycetes</taxon>
        <taxon>Dothideomycetidae</taxon>
        <taxon>Dothideales</taxon>
        <taxon>Saccotheciaceae</taxon>
        <taxon>Aureobasidium</taxon>
    </lineage>
</organism>
<dbReference type="Proteomes" id="UP000027730">
    <property type="component" value="Unassembled WGS sequence"/>
</dbReference>
<dbReference type="GO" id="GO:0016757">
    <property type="term" value="F:glycosyltransferase activity"/>
    <property type="evidence" value="ECO:0007669"/>
    <property type="project" value="InterPro"/>
</dbReference>
<dbReference type="GO" id="GO:0000139">
    <property type="term" value="C:Golgi membrane"/>
    <property type="evidence" value="ECO:0007669"/>
    <property type="project" value="InterPro"/>
</dbReference>
<keyword evidence="1" id="KW-0472">Membrane</keyword>
<dbReference type="AlphaFoldDB" id="A0A074W5E7"/>
<keyword evidence="1" id="KW-0812">Transmembrane</keyword>
<dbReference type="OrthoDB" id="2016523at2759"/>
<dbReference type="HOGENOM" id="CLU_036324_0_0_1"/>
<evidence type="ECO:0008006" key="4">
    <source>
        <dbReference type="Google" id="ProtNLM"/>
    </source>
</evidence>
<proteinExistence type="predicted"/>
<sequence>MCIVAWLMAFVYCKTHFYRDPGSAFFDEERAFTRQYSAYREEQSTTFFEEASANATKASESPSLCAVFMSIKRTEKQPLDLAVASALQGLTPQERADVNIGVLFAHTNPEDHPSWHNPRLHDLVDEAFTYNLAQEDHTLLHEWETSHNYAHKGVFDYIYSLQHCLNTTESPYIAIFEDDVIFADGWLSYTLNNLSNLRKKLASNPQNWLFLRLFNQERSTAWASREIGGNHEFVITIAMAIPLIALVLILRNCYPVLYRCMDNWTLAVVCLVILPAFIILFYQAGKASMLPPRPGVRAEPFGCCTQGLIFPRSTAEFILDILEERGSGQLDIVLNDIARDQGLTRYAQYPVMMQHLGKNSVRNTVNREAQAVWSMTFEQLSPYQLEQQHLEMNRLRYGA</sequence>
<dbReference type="EMBL" id="KL584740">
    <property type="protein sequence ID" value="KEQ68078.1"/>
    <property type="molecule type" value="Genomic_DNA"/>
</dbReference>